<feature type="transmembrane region" description="Helical" evidence="1">
    <location>
        <begin position="333"/>
        <end position="354"/>
    </location>
</feature>
<proteinExistence type="predicted"/>
<dbReference type="CDD" id="cd00293">
    <property type="entry name" value="USP-like"/>
    <property type="match status" value="1"/>
</dbReference>
<evidence type="ECO:0000256" key="1">
    <source>
        <dbReference type="SAM" id="Phobius"/>
    </source>
</evidence>
<evidence type="ECO:0000313" key="2">
    <source>
        <dbReference type="EMBL" id="BBO75614.1"/>
    </source>
</evidence>
<dbReference type="OrthoDB" id="9790659at2"/>
<sequence length="616" mass="65917">MKSLMVLTDAENAGAMIDWAGRLPSSRFGPLTILCCFKGHPIQPLTPLTPERLISGEGLLRAVHQALNASDGDPKDAVIAYLRHPDPVTAVLETLETNAFDFLIIGTEGRMGDGTGDASFAERLFRFAPCETLLVDPAPSGPIEKRRILVPMGSSMRESSLSFALDLAQQGGTVVPLLVGPAFGADARATARKELELKLREIGMGMSDKFVPDVVVAPDTMQGLVRALHPEDTMLITASSAQVLHRFHHIRRESETETEARGTLLVYSPARKERVTALMEWLARYLPRLNSTERVRVFDQLLAGARFNPDFLIMMAMATAIAALGLLQNSGAVVIGAMLVAPLMSPLIGAGFALVQGNIRLFRFSIRSIALGILFGFALSVLIGFLNPNEDFTAEIMARTGPEVRDMLVAFLSGAAAAYAFARPGLAGTLAGVAIAAALVPPLATAGIGLSRGAWRVFEGAAILHVTNLVAITLGAAATFRVLGIQGIRLGIGPALWARRSILVLSLAAVLLSAPLFHRSAAKIMEGPTRPMAYPLSTVLHDALRYRIEQEPGLELILSGRSPVLEKGIVVGILLAAEGPVPPELRTDLRQIVKETIGMEAHLKIYTLQKAGVKTE</sequence>
<organism evidence="2 3">
    <name type="scientific">Desulfosarcina widdelii</name>
    <dbReference type="NCBI Taxonomy" id="947919"/>
    <lineage>
        <taxon>Bacteria</taxon>
        <taxon>Pseudomonadati</taxon>
        <taxon>Thermodesulfobacteriota</taxon>
        <taxon>Desulfobacteria</taxon>
        <taxon>Desulfobacterales</taxon>
        <taxon>Desulfosarcinaceae</taxon>
        <taxon>Desulfosarcina</taxon>
    </lineage>
</organism>
<feature type="transmembrane region" description="Helical" evidence="1">
    <location>
        <begin position="366"/>
        <end position="386"/>
    </location>
</feature>
<dbReference type="KEGG" id="dwd:DSCW_30310"/>
<dbReference type="Gene3D" id="3.40.50.12370">
    <property type="match status" value="1"/>
</dbReference>
<dbReference type="PANTHER" id="PTHR20992:SF9">
    <property type="entry name" value="AT15442P-RELATED"/>
    <property type="match status" value="1"/>
</dbReference>
<dbReference type="AlphaFoldDB" id="A0A5K7ZAX8"/>
<keyword evidence="3" id="KW-1185">Reference proteome</keyword>
<name>A0A5K7ZAX8_9BACT</name>
<keyword evidence="1" id="KW-1133">Transmembrane helix</keyword>
<dbReference type="InterPro" id="IPR005240">
    <property type="entry name" value="DUF389"/>
</dbReference>
<dbReference type="RefSeq" id="WP_155304517.1">
    <property type="nucleotide sequence ID" value="NZ_AP021875.1"/>
</dbReference>
<feature type="transmembrane region" description="Helical" evidence="1">
    <location>
        <begin position="429"/>
        <end position="450"/>
    </location>
</feature>
<evidence type="ECO:0008006" key="4">
    <source>
        <dbReference type="Google" id="ProtNLM"/>
    </source>
</evidence>
<feature type="transmembrane region" description="Helical" evidence="1">
    <location>
        <begin position="406"/>
        <end position="422"/>
    </location>
</feature>
<feature type="transmembrane region" description="Helical" evidence="1">
    <location>
        <begin position="462"/>
        <end position="484"/>
    </location>
</feature>
<reference evidence="2 3" key="1">
    <citation type="submission" date="2019-11" db="EMBL/GenBank/DDBJ databases">
        <title>Comparative genomics of hydrocarbon-degrading Desulfosarcina strains.</title>
        <authorList>
            <person name="Watanabe M."/>
            <person name="Kojima H."/>
            <person name="Fukui M."/>
        </authorList>
    </citation>
    <scope>NUCLEOTIDE SEQUENCE [LARGE SCALE GENOMIC DNA]</scope>
    <source>
        <strain evidence="2 3">PP31</strain>
    </source>
</reference>
<keyword evidence="1" id="KW-0812">Transmembrane</keyword>
<keyword evidence="1" id="KW-0472">Membrane</keyword>
<gene>
    <name evidence="2" type="ORF">DSCW_30310</name>
</gene>
<dbReference type="EMBL" id="AP021875">
    <property type="protein sequence ID" value="BBO75614.1"/>
    <property type="molecule type" value="Genomic_DNA"/>
</dbReference>
<evidence type="ECO:0000313" key="3">
    <source>
        <dbReference type="Proteomes" id="UP000427769"/>
    </source>
</evidence>
<protein>
    <recommendedName>
        <fullName evidence="4">DUF389 domain-containing protein</fullName>
    </recommendedName>
</protein>
<dbReference type="Proteomes" id="UP000427769">
    <property type="component" value="Chromosome"/>
</dbReference>
<accession>A0A5K7ZAX8</accession>
<dbReference type="PANTHER" id="PTHR20992">
    <property type="entry name" value="AT15442P-RELATED"/>
    <property type="match status" value="1"/>
</dbReference>
<feature type="transmembrane region" description="Helical" evidence="1">
    <location>
        <begin position="496"/>
        <end position="517"/>
    </location>
</feature>
<feature type="transmembrane region" description="Helical" evidence="1">
    <location>
        <begin position="311"/>
        <end position="327"/>
    </location>
</feature>
<dbReference type="Pfam" id="PF04087">
    <property type="entry name" value="DUF389"/>
    <property type="match status" value="1"/>
</dbReference>